<organism evidence="2 3">
    <name type="scientific">Kingdonia uniflora</name>
    <dbReference type="NCBI Taxonomy" id="39325"/>
    <lineage>
        <taxon>Eukaryota</taxon>
        <taxon>Viridiplantae</taxon>
        <taxon>Streptophyta</taxon>
        <taxon>Embryophyta</taxon>
        <taxon>Tracheophyta</taxon>
        <taxon>Spermatophyta</taxon>
        <taxon>Magnoliopsida</taxon>
        <taxon>Ranunculales</taxon>
        <taxon>Circaeasteraceae</taxon>
        <taxon>Kingdonia</taxon>
    </lineage>
</organism>
<keyword evidence="1" id="KW-0472">Membrane</keyword>
<dbReference type="InterPro" id="IPR036812">
    <property type="entry name" value="NAD(P)_OxRdtase_dom_sf"/>
</dbReference>
<name>A0A7J7P3A1_9MAGN</name>
<keyword evidence="1" id="KW-0812">Transmembrane</keyword>
<accession>A0A7J7P3A1</accession>
<evidence type="ECO:0000313" key="2">
    <source>
        <dbReference type="EMBL" id="KAF6173929.1"/>
    </source>
</evidence>
<proteinExistence type="predicted"/>
<evidence type="ECO:0000256" key="1">
    <source>
        <dbReference type="SAM" id="Phobius"/>
    </source>
</evidence>
<sequence>MGGQISCISFGDNYSVLGVDSDTVAVRQLILLFCLSSIFGFDYNVFKHSIDVRRLRGLIYCLAGFESRGRLRCSLRVFDWFLQLEYLDLYLIHWPLSLKLGNYEYPIPKKELLRMNFKSVLKAMEE</sequence>
<protein>
    <submittedName>
        <fullName evidence="2">Uncharacterized protein</fullName>
    </submittedName>
</protein>
<dbReference type="EMBL" id="JACGCM010000309">
    <property type="protein sequence ID" value="KAF6173929.1"/>
    <property type="molecule type" value="Genomic_DNA"/>
</dbReference>
<dbReference type="SUPFAM" id="SSF51430">
    <property type="entry name" value="NAD(P)-linked oxidoreductase"/>
    <property type="match status" value="1"/>
</dbReference>
<feature type="transmembrane region" description="Helical" evidence="1">
    <location>
        <begin position="25"/>
        <end position="46"/>
    </location>
</feature>
<comment type="caution">
    <text evidence="2">The sequence shown here is derived from an EMBL/GenBank/DDBJ whole genome shotgun (WGS) entry which is preliminary data.</text>
</comment>
<keyword evidence="3" id="KW-1185">Reference proteome</keyword>
<gene>
    <name evidence="2" type="ORF">GIB67_039880</name>
</gene>
<dbReference type="AlphaFoldDB" id="A0A7J7P3A1"/>
<dbReference type="Gene3D" id="3.20.20.100">
    <property type="entry name" value="NADP-dependent oxidoreductase domain"/>
    <property type="match status" value="1"/>
</dbReference>
<reference evidence="2 3" key="1">
    <citation type="journal article" date="2020" name="IScience">
        <title>Genome Sequencing of the Endangered Kingdonia uniflora (Circaeasteraceae, Ranunculales) Reveals Potential Mechanisms of Evolutionary Specialization.</title>
        <authorList>
            <person name="Sun Y."/>
            <person name="Deng T."/>
            <person name="Zhang A."/>
            <person name="Moore M.J."/>
            <person name="Landis J.B."/>
            <person name="Lin N."/>
            <person name="Zhang H."/>
            <person name="Zhang X."/>
            <person name="Huang J."/>
            <person name="Zhang X."/>
            <person name="Sun H."/>
            <person name="Wang H."/>
        </authorList>
    </citation>
    <scope>NUCLEOTIDE SEQUENCE [LARGE SCALE GENOMIC DNA]</scope>
    <source>
        <strain evidence="2">TB1705</strain>
        <tissue evidence="2">Leaf</tissue>
    </source>
</reference>
<dbReference type="Proteomes" id="UP000541444">
    <property type="component" value="Unassembled WGS sequence"/>
</dbReference>
<keyword evidence="1" id="KW-1133">Transmembrane helix</keyword>
<dbReference type="OrthoDB" id="416253at2759"/>
<evidence type="ECO:0000313" key="3">
    <source>
        <dbReference type="Proteomes" id="UP000541444"/>
    </source>
</evidence>